<gene>
    <name evidence="11" type="ORF">ABL_10077</name>
</gene>
<dbReference type="VEuPathDB" id="FungiDB:ASPNIDRAFT2_1150839"/>
<dbReference type="PROSITE" id="PS00463">
    <property type="entry name" value="ZN2_CY6_FUNGAL_1"/>
    <property type="match status" value="1"/>
</dbReference>
<dbReference type="GO" id="GO:0008299">
    <property type="term" value="P:isoprenoid biosynthetic process"/>
    <property type="evidence" value="ECO:0007669"/>
    <property type="project" value="UniProtKB-ARBA"/>
</dbReference>
<reference evidence="12" key="1">
    <citation type="journal article" date="2016" name="Genome Announc.">
        <title>Draft genome sequence of Aspergillus niger strain An76.</title>
        <authorList>
            <person name="Gong W."/>
            <person name="Cheng Z."/>
            <person name="Zhang H."/>
            <person name="Liu L."/>
            <person name="Gao P."/>
            <person name="Wang L."/>
        </authorList>
    </citation>
    <scope>NUCLEOTIDE SEQUENCE [LARGE SCALE GENOMIC DNA]</scope>
    <source>
        <strain evidence="12">An76</strain>
    </source>
</reference>
<dbReference type="VEuPathDB" id="FungiDB:M747DRAFT_349150"/>
<dbReference type="Gene3D" id="1.10.600.10">
    <property type="entry name" value="Farnesyl Diphosphate Synthase"/>
    <property type="match status" value="1"/>
</dbReference>
<keyword evidence="5" id="KW-0805">Transcription regulation</keyword>
<dbReference type="VEuPathDB" id="FungiDB:An12g10670"/>
<dbReference type="GO" id="GO:0006351">
    <property type="term" value="P:DNA-templated transcription"/>
    <property type="evidence" value="ECO:0007669"/>
    <property type="project" value="InterPro"/>
</dbReference>
<evidence type="ECO:0000256" key="8">
    <source>
        <dbReference type="ARBA" id="ARBA00023242"/>
    </source>
</evidence>
<feature type="compositionally biased region" description="Acidic residues" evidence="9">
    <location>
        <begin position="189"/>
        <end position="201"/>
    </location>
</feature>
<dbReference type="EMBL" id="BCMY01000029">
    <property type="protein sequence ID" value="GAQ47416.1"/>
    <property type="molecule type" value="Genomic_DNA"/>
</dbReference>
<dbReference type="VEuPathDB" id="FungiDB:ATCC64974_33290"/>
<dbReference type="SUPFAM" id="SSF48576">
    <property type="entry name" value="Terpenoid synthases"/>
    <property type="match status" value="1"/>
</dbReference>
<dbReference type="OrthoDB" id="2154091at2759"/>
<dbReference type="Gene3D" id="4.10.240.10">
    <property type="entry name" value="Zn(2)-C6 fungal-type DNA-binding domain"/>
    <property type="match status" value="1"/>
</dbReference>
<dbReference type="SFLD" id="SFLDG01020">
    <property type="entry name" value="Terpene_Cyclase_Like_2"/>
    <property type="match status" value="1"/>
</dbReference>
<dbReference type="Pfam" id="PF04082">
    <property type="entry name" value="Fungal_trans"/>
    <property type="match status" value="1"/>
</dbReference>
<feature type="compositionally biased region" description="Polar residues" evidence="9">
    <location>
        <begin position="114"/>
        <end position="143"/>
    </location>
</feature>
<dbReference type="SFLD" id="SFLDS00005">
    <property type="entry name" value="Isoprenoid_Synthase_Type_I"/>
    <property type="match status" value="1"/>
</dbReference>
<evidence type="ECO:0000259" key="10">
    <source>
        <dbReference type="PROSITE" id="PS50048"/>
    </source>
</evidence>
<dbReference type="SUPFAM" id="SSF57701">
    <property type="entry name" value="Zn2/Cys6 DNA-binding domain"/>
    <property type="match status" value="1"/>
</dbReference>
<evidence type="ECO:0000256" key="4">
    <source>
        <dbReference type="ARBA" id="ARBA00022833"/>
    </source>
</evidence>
<accession>A0A100IU48</accession>
<evidence type="ECO:0000256" key="5">
    <source>
        <dbReference type="ARBA" id="ARBA00023015"/>
    </source>
</evidence>
<dbReference type="CDD" id="cd12148">
    <property type="entry name" value="fungal_TF_MHR"/>
    <property type="match status" value="1"/>
</dbReference>
<keyword evidence="3" id="KW-0479">Metal-binding</keyword>
<dbReference type="InterPro" id="IPR001138">
    <property type="entry name" value="Zn2Cys6_DnaBD"/>
</dbReference>
<dbReference type="VEuPathDB" id="FungiDB:M747DRAFT_349143"/>
<dbReference type="Pfam" id="PF19086">
    <property type="entry name" value="Terpene_syn_C_2"/>
    <property type="match status" value="1"/>
</dbReference>
<evidence type="ECO:0000256" key="9">
    <source>
        <dbReference type="SAM" id="MobiDB-lite"/>
    </source>
</evidence>
<evidence type="ECO:0000256" key="2">
    <source>
        <dbReference type="ARBA" id="ARBA00006333"/>
    </source>
</evidence>
<dbReference type="VEuPathDB" id="FungiDB:An12g10660"/>
<dbReference type="AlphaFoldDB" id="A0A100IU48"/>
<keyword evidence="6" id="KW-0238">DNA-binding</keyword>
<dbReference type="InterPro" id="IPR051615">
    <property type="entry name" value="Transcr_Regulatory_Elem"/>
</dbReference>
<dbReference type="InterPro" id="IPR007219">
    <property type="entry name" value="XnlR_reg_dom"/>
</dbReference>
<dbReference type="GO" id="GO:0003677">
    <property type="term" value="F:DNA binding"/>
    <property type="evidence" value="ECO:0007669"/>
    <property type="project" value="UniProtKB-KW"/>
</dbReference>
<evidence type="ECO:0000256" key="3">
    <source>
        <dbReference type="ARBA" id="ARBA00022723"/>
    </source>
</evidence>
<dbReference type="OMA" id="CHRPYIS"/>
<comment type="similarity">
    <text evidence="2">Belongs to the terpene synthase family.</text>
</comment>
<evidence type="ECO:0000256" key="1">
    <source>
        <dbReference type="ARBA" id="ARBA00004123"/>
    </source>
</evidence>
<name>A0A100IU48_ASPNG</name>
<comment type="subcellular location">
    <subcellularLocation>
        <location evidence="1">Nucleus</location>
    </subcellularLocation>
</comment>
<dbReference type="CDD" id="cd00067">
    <property type="entry name" value="GAL4"/>
    <property type="match status" value="1"/>
</dbReference>
<evidence type="ECO:0000313" key="11">
    <source>
        <dbReference type="EMBL" id="GAQ47416.1"/>
    </source>
</evidence>
<dbReference type="GO" id="GO:0010333">
    <property type="term" value="F:terpene synthase activity"/>
    <property type="evidence" value="ECO:0007669"/>
    <property type="project" value="InterPro"/>
</dbReference>
<evidence type="ECO:0000256" key="6">
    <source>
        <dbReference type="ARBA" id="ARBA00023125"/>
    </source>
</evidence>
<keyword evidence="8" id="KW-0539">Nucleus</keyword>
<comment type="caution">
    <text evidence="11">The sequence shown here is derived from an EMBL/GenBank/DDBJ whole genome shotgun (WGS) entry which is preliminary data.</text>
</comment>
<dbReference type="InterPro" id="IPR008949">
    <property type="entry name" value="Isoprenoid_synthase_dom_sf"/>
</dbReference>
<dbReference type="InterPro" id="IPR036864">
    <property type="entry name" value="Zn2-C6_fun-type_DNA-bd_sf"/>
</dbReference>
<evidence type="ECO:0000313" key="12">
    <source>
        <dbReference type="Proteomes" id="UP000068243"/>
    </source>
</evidence>
<dbReference type="InterPro" id="IPR034686">
    <property type="entry name" value="Terpene_cyclase-like_2"/>
</dbReference>
<dbReference type="Proteomes" id="UP000068243">
    <property type="component" value="Unassembled WGS sequence"/>
</dbReference>
<dbReference type="VEuPathDB" id="FungiDB:ATCC64974_33310"/>
<dbReference type="GO" id="GO:0000981">
    <property type="term" value="F:DNA-binding transcription factor activity, RNA polymerase II-specific"/>
    <property type="evidence" value="ECO:0007669"/>
    <property type="project" value="InterPro"/>
</dbReference>
<keyword evidence="4" id="KW-0862">Zinc</keyword>
<proteinExistence type="inferred from homology"/>
<dbReference type="GO" id="GO:0008270">
    <property type="term" value="F:zinc ion binding"/>
    <property type="evidence" value="ECO:0007669"/>
    <property type="project" value="InterPro"/>
</dbReference>
<dbReference type="PANTHER" id="PTHR31313">
    <property type="entry name" value="TY1 ENHANCER ACTIVATOR"/>
    <property type="match status" value="1"/>
</dbReference>
<sequence length="1089" mass="122695">MPATSRSQRSLRKHVTTACIPCREGKVKCGGGSPTCRNCAIRGKTCRYRQSDDKRKVPVRPAVAVLARRVDSLVHYIKERGLPVPPIDEEDHRILKNVLDALELGCEDLLAFPNHTSPRRGQNNSVNVNIGPTTPASINSGAPPTQMDETHSVGPSHEPTVPLDALDPLCDNERTMWKGSTMQGGPKEDEVEEDGDSDDEVTDQLSCRLGRLQVTHDGQLRYFGSTSNLTLLDALVDVTPPIAIPRDAPELLDNAKLNQNIDEAFEKHLIELFFAWQDPSLHVIDAESFWRSRTQSREEGLVTPYYSRALSDAMCALGAAYEPKYHPDFVTFPRSLAEYFGDRAKLLVELELDNPSIATIQALVILSNHEASCTRDTRGWLYSGMAMRLTLDLGLHLEMGPYVEKGIIPYQDAEVRRMVFWGVYLNEQFWGFYLGRSAQCRMDAVTVREPMSPSPFPTSTWKPYPDQLGSDFPPIPFNALCQEWVSLYEIMLPLTDVLYGCSKISTHALQELASTTVEKLRMWQVNLPKELKVDEGTHTGFRSPLPHVLTLHMQYYQFMIHCHKPYISRRHIQPQPPQGPGSGHARRMCIESSVAIVQLLGLYEQAYGFDKSSIQMVSFVFSAALILIFNTVPARTTSRDQLLVNHLNTCFRALDHMASCFENARRTSVFLSTLRQQWQIRRQKRRALGGKLNFTYGRAQGLSESSGWNREDTEGPPNMPCKPVLTEGSSTGLDTELSDLVPYYSVITDAPTSTVDFMAPNLCNILLSEGIPRAFGPSPESHAHASEFLSLLPGDPAKARKVKASDFPLLACLWWPHTSYRKLRVLAFLVVWLIIWDDELDGASQSMAYNLNMGQHFRDETRQFIESSLDLDRKQSNYITDNAIICGFSPIADFIREEYDEEHRLTLAEEIVFVINMSKIEQENRLGTDIPSTDQYLAYRLGTNLMGVICAATELSTHLRIPRSMTRSPLVKDIWHETNLIIAVTNDILSLKKEIHKGEVYSLIPILLNQARSPQTAVDISIQILKDSFADLDRIEADIVARSNQIPLTFLIESCRHYCAGFIEWSLRTPRYMLSTLPVDQTGAMILLF</sequence>
<dbReference type="SMART" id="SM00906">
    <property type="entry name" value="Fungal_trans"/>
    <property type="match status" value="1"/>
</dbReference>
<organism evidence="11 12">
    <name type="scientific">Aspergillus niger</name>
    <dbReference type="NCBI Taxonomy" id="5061"/>
    <lineage>
        <taxon>Eukaryota</taxon>
        <taxon>Fungi</taxon>
        <taxon>Dikarya</taxon>
        <taxon>Ascomycota</taxon>
        <taxon>Pezizomycotina</taxon>
        <taxon>Eurotiomycetes</taxon>
        <taxon>Eurotiomycetidae</taxon>
        <taxon>Eurotiales</taxon>
        <taxon>Aspergillaceae</taxon>
        <taxon>Aspergillus</taxon>
        <taxon>Aspergillus subgen. Circumdati</taxon>
    </lineage>
</organism>
<dbReference type="PANTHER" id="PTHR31313:SF77">
    <property type="entry name" value="ZN(II)2CYS6 TRANSCRIPTION FACTOR (EUROFUNG)"/>
    <property type="match status" value="1"/>
</dbReference>
<dbReference type="SMART" id="SM00066">
    <property type="entry name" value="GAL4"/>
    <property type="match status" value="1"/>
</dbReference>
<dbReference type="VEuPathDB" id="FungiDB:ASPNIDRAFT2_1085752"/>
<protein>
    <submittedName>
        <fullName evidence="11">Fungal specific transcription factor</fullName>
    </submittedName>
</protein>
<dbReference type="GO" id="GO:0009893">
    <property type="term" value="P:positive regulation of metabolic process"/>
    <property type="evidence" value="ECO:0007669"/>
    <property type="project" value="UniProtKB-ARBA"/>
</dbReference>
<dbReference type="Pfam" id="PF00172">
    <property type="entry name" value="Zn_clus"/>
    <property type="match status" value="1"/>
</dbReference>
<dbReference type="VEuPathDB" id="FungiDB:ATCC64974_33300"/>
<feature type="region of interest" description="Disordered" evidence="9">
    <location>
        <begin position="113"/>
        <end position="201"/>
    </location>
</feature>
<dbReference type="PROSITE" id="PS50048">
    <property type="entry name" value="ZN2_CY6_FUNGAL_2"/>
    <property type="match status" value="1"/>
</dbReference>
<dbReference type="GO" id="GO:0005634">
    <property type="term" value="C:nucleus"/>
    <property type="evidence" value="ECO:0007669"/>
    <property type="project" value="UniProtKB-SubCell"/>
</dbReference>
<evidence type="ECO:0000256" key="7">
    <source>
        <dbReference type="ARBA" id="ARBA00023163"/>
    </source>
</evidence>
<keyword evidence="7" id="KW-0804">Transcription</keyword>
<feature type="domain" description="Zn(2)-C6 fungal-type" evidence="10">
    <location>
        <begin position="18"/>
        <end position="48"/>
    </location>
</feature>